<comment type="caution">
    <text evidence="1">The sequence shown here is derived from an EMBL/GenBank/DDBJ whole genome shotgun (WGS) entry which is preliminary data.</text>
</comment>
<proteinExistence type="predicted"/>
<dbReference type="AlphaFoldDB" id="A0A929MZ96"/>
<evidence type="ECO:0000313" key="2">
    <source>
        <dbReference type="Proteomes" id="UP000718630"/>
    </source>
</evidence>
<reference evidence="1" key="1">
    <citation type="submission" date="2020-04" db="EMBL/GenBank/DDBJ databases">
        <title>Deep metagenomics examines the oral microbiome during advanced dental caries in children, revealing novel taxa and co-occurrences with host molecules.</title>
        <authorList>
            <person name="Baker J.L."/>
            <person name="Morton J.T."/>
            <person name="Dinis M."/>
            <person name="Alvarez R."/>
            <person name="Tran N.C."/>
            <person name="Knight R."/>
            <person name="Edlund A."/>
        </authorList>
    </citation>
    <scope>NUCLEOTIDE SEQUENCE</scope>
    <source>
        <strain evidence="1">JCVI_32_bin.64</strain>
    </source>
</reference>
<protein>
    <submittedName>
        <fullName evidence="1">Uncharacterized protein</fullName>
    </submittedName>
</protein>
<accession>A0A929MZ96</accession>
<evidence type="ECO:0000313" key="1">
    <source>
        <dbReference type="EMBL" id="MBF0939323.1"/>
    </source>
</evidence>
<dbReference type="Proteomes" id="UP000718630">
    <property type="component" value="Unassembled WGS sequence"/>
</dbReference>
<dbReference type="EMBL" id="JABZFZ010000009">
    <property type="protein sequence ID" value="MBF0939323.1"/>
    <property type="molecule type" value="Genomic_DNA"/>
</dbReference>
<organism evidence="1 2">
    <name type="scientific">Schaalia georgiae</name>
    <dbReference type="NCBI Taxonomy" id="52768"/>
    <lineage>
        <taxon>Bacteria</taxon>
        <taxon>Bacillati</taxon>
        <taxon>Actinomycetota</taxon>
        <taxon>Actinomycetes</taxon>
        <taxon>Actinomycetales</taxon>
        <taxon>Actinomycetaceae</taxon>
        <taxon>Schaalia</taxon>
    </lineage>
</organism>
<gene>
    <name evidence="1" type="ORF">HXK03_00390</name>
</gene>
<name>A0A929MZ96_9ACTO</name>
<sequence>MMSGAFITIGVLAVLTVGLWMDTRARTRALREMRTQMRQMCRREQRQRAVARARRRARARRGGGGR</sequence>